<feature type="transmembrane region" description="Helical" evidence="1">
    <location>
        <begin position="21"/>
        <end position="38"/>
    </location>
</feature>
<dbReference type="AlphaFoldDB" id="A0A069SM38"/>
<reference evidence="2 3" key="1">
    <citation type="submission" date="2014-04" db="EMBL/GenBank/DDBJ databases">
        <authorList>
            <person name="Sears C."/>
            <person name="Carroll K."/>
            <person name="Sack B.R."/>
            <person name="Qadri F."/>
            <person name="Myers L.L."/>
            <person name="Chung G.-T."/>
            <person name="Escheverria P."/>
            <person name="Fraser C.M."/>
            <person name="Sadzewicz L."/>
            <person name="Shefchek K.A."/>
            <person name="Tallon L."/>
            <person name="Das S.P."/>
            <person name="Daugherty S."/>
            <person name="Mongodin E.F."/>
        </authorList>
    </citation>
    <scope>NUCLEOTIDE SEQUENCE [LARGE SCALE GENOMIC DNA]</scope>
    <source>
        <strain evidence="2 3">3975 RP4</strain>
    </source>
</reference>
<dbReference type="PATRIC" id="fig|1339352.3.peg.985"/>
<accession>A0A069SM38</accession>
<evidence type="ECO:0000313" key="3">
    <source>
        <dbReference type="Proteomes" id="UP000027661"/>
    </source>
</evidence>
<keyword evidence="1" id="KW-0472">Membrane</keyword>
<organism evidence="2 3">
    <name type="scientific">Phocaeicola vulgatus str. 3975 RP4</name>
    <dbReference type="NCBI Taxonomy" id="1339352"/>
    <lineage>
        <taxon>Bacteria</taxon>
        <taxon>Pseudomonadati</taxon>
        <taxon>Bacteroidota</taxon>
        <taxon>Bacteroidia</taxon>
        <taxon>Bacteroidales</taxon>
        <taxon>Bacteroidaceae</taxon>
        <taxon>Phocaeicola</taxon>
    </lineage>
</organism>
<proteinExistence type="predicted"/>
<dbReference type="EMBL" id="JNHM01000012">
    <property type="protein sequence ID" value="KDS55721.1"/>
    <property type="molecule type" value="Genomic_DNA"/>
</dbReference>
<keyword evidence="1" id="KW-0812">Transmembrane</keyword>
<sequence length="41" mass="4676">MLGVCSDRKTESRFGGDGFLILKKILINYFLILIRISITTE</sequence>
<gene>
    <name evidence="2" type="ORF">M099_1018</name>
</gene>
<dbReference type="Proteomes" id="UP000027661">
    <property type="component" value="Unassembled WGS sequence"/>
</dbReference>
<keyword evidence="1" id="KW-1133">Transmembrane helix</keyword>
<comment type="caution">
    <text evidence="2">The sequence shown here is derived from an EMBL/GenBank/DDBJ whole genome shotgun (WGS) entry which is preliminary data.</text>
</comment>
<protein>
    <submittedName>
        <fullName evidence="2">Uncharacterized protein</fullName>
    </submittedName>
</protein>
<evidence type="ECO:0000313" key="2">
    <source>
        <dbReference type="EMBL" id="KDS55721.1"/>
    </source>
</evidence>
<evidence type="ECO:0000256" key="1">
    <source>
        <dbReference type="SAM" id="Phobius"/>
    </source>
</evidence>
<name>A0A069SM38_PHOVU</name>